<dbReference type="Pfam" id="PF13510">
    <property type="entry name" value="Fer2_4"/>
    <property type="match status" value="1"/>
</dbReference>
<evidence type="ECO:0000313" key="2">
    <source>
        <dbReference type="EMBL" id="QNO13660.1"/>
    </source>
</evidence>
<dbReference type="GO" id="GO:0051537">
    <property type="term" value="F:2 iron, 2 sulfur cluster binding"/>
    <property type="evidence" value="ECO:0007669"/>
    <property type="project" value="InterPro"/>
</dbReference>
<dbReference type="SUPFAM" id="SSF54292">
    <property type="entry name" value="2Fe-2S ferredoxin-like"/>
    <property type="match status" value="1"/>
</dbReference>
<organism evidence="2 3">
    <name type="scientific">Alkalicella caledoniensis</name>
    <dbReference type="NCBI Taxonomy" id="2731377"/>
    <lineage>
        <taxon>Bacteria</taxon>
        <taxon>Bacillati</taxon>
        <taxon>Bacillota</taxon>
        <taxon>Clostridia</taxon>
        <taxon>Eubacteriales</taxon>
        <taxon>Proteinivoracaceae</taxon>
        <taxon>Alkalicella</taxon>
    </lineage>
</organism>
<dbReference type="InterPro" id="IPR006058">
    <property type="entry name" value="2Fe2S_fd_BS"/>
</dbReference>
<name>A0A7G9W4P8_ALKCA</name>
<accession>A0A7G9W4P8</accession>
<evidence type="ECO:0000256" key="1">
    <source>
        <dbReference type="ARBA" id="ARBA00023002"/>
    </source>
</evidence>
<dbReference type="InterPro" id="IPR036010">
    <property type="entry name" value="2Fe-2S_ferredoxin-like_sf"/>
</dbReference>
<proteinExistence type="predicted"/>
<keyword evidence="1" id="KW-0560">Oxidoreductase</keyword>
<dbReference type="Proteomes" id="UP000516160">
    <property type="component" value="Chromosome"/>
</dbReference>
<gene>
    <name evidence="2" type="ORF">HYG86_02185</name>
</gene>
<protein>
    <submittedName>
        <fullName evidence="2">(2Fe-2S)-binding protein</fullName>
    </submittedName>
</protein>
<reference evidence="2 3" key="1">
    <citation type="submission" date="2020-07" db="EMBL/GenBank/DDBJ databases">
        <title>Alkalicella. sp. LB2 genome.</title>
        <authorList>
            <person name="Postec A."/>
            <person name="Quemeneur M."/>
        </authorList>
    </citation>
    <scope>NUCLEOTIDE SEQUENCE [LARGE SCALE GENOMIC DNA]</scope>
    <source>
        <strain evidence="2 3">LB2</strain>
    </source>
</reference>
<dbReference type="AlphaFoldDB" id="A0A7G9W4P8"/>
<dbReference type="InterPro" id="IPR042204">
    <property type="entry name" value="2Fe-2S-bd_N"/>
</dbReference>
<keyword evidence="3" id="KW-1185">Reference proteome</keyword>
<dbReference type="PROSITE" id="PS00197">
    <property type="entry name" value="2FE2S_FER_1"/>
    <property type="match status" value="1"/>
</dbReference>
<sequence>MRIEDHPIKKFERGKEIGFTYNGVSVKAYEGETIMAALHAAGYKALNKSKRHGKFRGLFCAIGKCSSCLMTVDGIQNVAICVTNAEQDMEVESTLAVGGEN</sequence>
<dbReference type="KEGG" id="acae:HYG86_02185"/>
<dbReference type="EMBL" id="CP058559">
    <property type="protein sequence ID" value="QNO13660.1"/>
    <property type="molecule type" value="Genomic_DNA"/>
</dbReference>
<dbReference type="RefSeq" id="WP_213167327.1">
    <property type="nucleotide sequence ID" value="NZ_CP058559.1"/>
</dbReference>
<dbReference type="Gene3D" id="3.10.20.440">
    <property type="entry name" value="2Fe-2S iron-sulphur cluster binding domain, sarcosine oxidase, alpha subunit, N-terminal domain"/>
    <property type="match status" value="1"/>
</dbReference>
<dbReference type="GO" id="GO:0016491">
    <property type="term" value="F:oxidoreductase activity"/>
    <property type="evidence" value="ECO:0007669"/>
    <property type="project" value="UniProtKB-KW"/>
</dbReference>
<evidence type="ECO:0000313" key="3">
    <source>
        <dbReference type="Proteomes" id="UP000516160"/>
    </source>
</evidence>